<name>A0AAJ1V213_9LACT</name>
<keyword evidence="2" id="KW-0813">Transport</keyword>
<dbReference type="Gene3D" id="1.20.1560.10">
    <property type="entry name" value="ABC transporter type 1, transmembrane domain"/>
    <property type="match status" value="1"/>
</dbReference>
<feature type="transmembrane region" description="Helical" evidence="9">
    <location>
        <begin position="279"/>
        <end position="303"/>
    </location>
</feature>
<evidence type="ECO:0000313" key="12">
    <source>
        <dbReference type="EMBL" id="MDK7186633.1"/>
    </source>
</evidence>
<feature type="transmembrane region" description="Helical" evidence="9">
    <location>
        <begin position="238"/>
        <end position="259"/>
    </location>
</feature>
<dbReference type="GO" id="GO:0016887">
    <property type="term" value="F:ATP hydrolysis activity"/>
    <property type="evidence" value="ECO:0007669"/>
    <property type="project" value="InterPro"/>
</dbReference>
<dbReference type="InterPro" id="IPR003439">
    <property type="entry name" value="ABC_transporter-like_ATP-bd"/>
</dbReference>
<dbReference type="GO" id="GO:0005886">
    <property type="term" value="C:plasma membrane"/>
    <property type="evidence" value="ECO:0007669"/>
    <property type="project" value="UniProtKB-SubCell"/>
</dbReference>
<dbReference type="Proteomes" id="UP001229251">
    <property type="component" value="Unassembled WGS sequence"/>
</dbReference>
<reference evidence="12" key="1">
    <citation type="submission" date="2023-05" db="EMBL/GenBank/DDBJ databases">
        <title>Cataloging the Phylogenetic Diversity of Human Bladder Bacteria.</title>
        <authorList>
            <person name="Du J."/>
        </authorList>
    </citation>
    <scope>NUCLEOTIDE SEQUENCE</scope>
    <source>
        <strain evidence="12">UMB1231</strain>
    </source>
</reference>
<sequence length="586" mass="65757">MIKWVKQWTMRDYIDSVIAIALIVLQVYLDLKMPDYMSQITVLVQSEGSQLSQIVENGAWMLACALGSMLSAMVTGYLVSLVSARFARETGRQLFDQVTRFSQEELHRFSTASLITRNTNDITQVQQFLAMGFQMLVKAPITAVWVVQKILNKSWQWSAATGIAVLVLLTGVSLIMWVVVPRFKLIQEAIDQLNRLMREHLTGMRVIRAFNAESYQEAKFDQVNDELTKLQTFNQKMFAFMSPMMYLVMNGLALIIYWMGAHLIDQAAMVDKISLFGNMIVFSSYAMQVIMSFLMLAFIFMMVPRAQVSMNRINEVLETPIKIKDGSQTIGLPRQAGKVEFKQVSFAYPDAKDPVLEDISFTALPGQTVAFIGATGSGKSTLIHLIPRFYDVTSGSVLVDGIDVRDYRLEDLYHKLGYVPQKTVLFNDRIDANIRFGQSQKLIDDDQVKRALSIAQASDFVAAMDDQEASVLSQGANNISGGQKQRLSIARAIAKDPEIFIFDDSFSALDYKTDANLRKELEEATGDSTKLIVAQRIGTIMHADLIIVLDQGKIVGQGKHQELLQTCPVYREIALSQLSEEELNHG</sequence>
<organism evidence="12 13">
    <name type="scientific">Facklamia hominis</name>
    <dbReference type="NCBI Taxonomy" id="178214"/>
    <lineage>
        <taxon>Bacteria</taxon>
        <taxon>Bacillati</taxon>
        <taxon>Bacillota</taxon>
        <taxon>Bacilli</taxon>
        <taxon>Lactobacillales</taxon>
        <taxon>Aerococcaceae</taxon>
        <taxon>Facklamia</taxon>
    </lineage>
</organism>
<dbReference type="GO" id="GO:0005524">
    <property type="term" value="F:ATP binding"/>
    <property type="evidence" value="ECO:0007669"/>
    <property type="project" value="UniProtKB-KW"/>
</dbReference>
<gene>
    <name evidence="12" type="ORF">QP433_01405</name>
</gene>
<dbReference type="PROSITE" id="PS00211">
    <property type="entry name" value="ABC_TRANSPORTER_1"/>
    <property type="match status" value="1"/>
</dbReference>
<protein>
    <submittedName>
        <fullName evidence="12">ABC transporter ATP-binding protein</fullName>
    </submittedName>
</protein>
<keyword evidence="5" id="KW-0547">Nucleotide-binding</keyword>
<keyword evidence="7 9" id="KW-1133">Transmembrane helix</keyword>
<proteinExistence type="predicted"/>
<evidence type="ECO:0000256" key="7">
    <source>
        <dbReference type="ARBA" id="ARBA00022989"/>
    </source>
</evidence>
<evidence type="ECO:0000256" key="1">
    <source>
        <dbReference type="ARBA" id="ARBA00004651"/>
    </source>
</evidence>
<dbReference type="InterPro" id="IPR027417">
    <property type="entry name" value="P-loop_NTPase"/>
</dbReference>
<accession>A0AAJ1V213</accession>
<keyword evidence="4 9" id="KW-0812">Transmembrane</keyword>
<evidence type="ECO:0000259" key="11">
    <source>
        <dbReference type="PROSITE" id="PS50929"/>
    </source>
</evidence>
<keyword evidence="6 12" id="KW-0067">ATP-binding</keyword>
<dbReference type="SUPFAM" id="SSF90123">
    <property type="entry name" value="ABC transporter transmembrane region"/>
    <property type="match status" value="1"/>
</dbReference>
<comment type="caution">
    <text evidence="12">The sequence shown here is derived from an EMBL/GenBank/DDBJ whole genome shotgun (WGS) entry which is preliminary data.</text>
</comment>
<feature type="transmembrane region" description="Helical" evidence="9">
    <location>
        <begin position="59"/>
        <end position="82"/>
    </location>
</feature>
<evidence type="ECO:0000256" key="9">
    <source>
        <dbReference type="SAM" id="Phobius"/>
    </source>
</evidence>
<dbReference type="RefSeq" id="WP_285065293.1">
    <property type="nucleotide sequence ID" value="NZ_JASOOE010000002.1"/>
</dbReference>
<dbReference type="InterPro" id="IPR003593">
    <property type="entry name" value="AAA+_ATPase"/>
</dbReference>
<evidence type="ECO:0000256" key="6">
    <source>
        <dbReference type="ARBA" id="ARBA00022840"/>
    </source>
</evidence>
<feature type="transmembrane region" description="Helical" evidence="9">
    <location>
        <begin position="159"/>
        <end position="180"/>
    </location>
</feature>
<dbReference type="PANTHER" id="PTHR43394:SF1">
    <property type="entry name" value="ATP-BINDING CASSETTE SUB-FAMILY B MEMBER 10, MITOCHONDRIAL"/>
    <property type="match status" value="1"/>
</dbReference>
<dbReference type="AlphaFoldDB" id="A0AAJ1V213"/>
<evidence type="ECO:0000256" key="8">
    <source>
        <dbReference type="ARBA" id="ARBA00023136"/>
    </source>
</evidence>
<evidence type="ECO:0000259" key="10">
    <source>
        <dbReference type="PROSITE" id="PS50893"/>
    </source>
</evidence>
<feature type="transmembrane region" description="Helical" evidence="9">
    <location>
        <begin position="12"/>
        <end position="29"/>
    </location>
</feature>
<evidence type="ECO:0000256" key="2">
    <source>
        <dbReference type="ARBA" id="ARBA00022448"/>
    </source>
</evidence>
<evidence type="ECO:0000313" key="13">
    <source>
        <dbReference type="Proteomes" id="UP001229251"/>
    </source>
</evidence>
<dbReference type="SUPFAM" id="SSF52540">
    <property type="entry name" value="P-loop containing nucleoside triphosphate hydrolases"/>
    <property type="match status" value="1"/>
</dbReference>
<feature type="transmembrane region" description="Helical" evidence="9">
    <location>
        <begin position="128"/>
        <end position="147"/>
    </location>
</feature>
<feature type="domain" description="ABC transmembrane type-1" evidence="11">
    <location>
        <begin position="17"/>
        <end position="305"/>
    </location>
</feature>
<dbReference type="PROSITE" id="PS50929">
    <property type="entry name" value="ABC_TM1F"/>
    <property type="match status" value="1"/>
</dbReference>
<dbReference type="PROSITE" id="PS50893">
    <property type="entry name" value="ABC_TRANSPORTER_2"/>
    <property type="match status" value="1"/>
</dbReference>
<dbReference type="InterPro" id="IPR017871">
    <property type="entry name" value="ABC_transporter-like_CS"/>
</dbReference>
<feature type="domain" description="ABC transporter" evidence="10">
    <location>
        <begin position="339"/>
        <end position="576"/>
    </location>
</feature>
<evidence type="ECO:0000256" key="3">
    <source>
        <dbReference type="ARBA" id="ARBA00022475"/>
    </source>
</evidence>
<dbReference type="Pfam" id="PF00005">
    <property type="entry name" value="ABC_tran"/>
    <property type="match status" value="1"/>
</dbReference>
<dbReference type="CDD" id="cd18548">
    <property type="entry name" value="ABC_6TM_Tm287_like"/>
    <property type="match status" value="1"/>
</dbReference>
<dbReference type="Gene3D" id="3.40.50.300">
    <property type="entry name" value="P-loop containing nucleotide triphosphate hydrolases"/>
    <property type="match status" value="1"/>
</dbReference>
<dbReference type="InterPro" id="IPR039421">
    <property type="entry name" value="Type_1_exporter"/>
</dbReference>
<dbReference type="GO" id="GO:0015421">
    <property type="term" value="F:ABC-type oligopeptide transporter activity"/>
    <property type="evidence" value="ECO:0007669"/>
    <property type="project" value="TreeGrafter"/>
</dbReference>
<dbReference type="EMBL" id="JASOOE010000002">
    <property type="protein sequence ID" value="MDK7186633.1"/>
    <property type="molecule type" value="Genomic_DNA"/>
</dbReference>
<evidence type="ECO:0000256" key="5">
    <source>
        <dbReference type="ARBA" id="ARBA00022741"/>
    </source>
</evidence>
<dbReference type="FunFam" id="3.40.50.300:FF:000854">
    <property type="entry name" value="Multidrug ABC transporter ATP-binding protein"/>
    <property type="match status" value="1"/>
</dbReference>
<dbReference type="SMART" id="SM00382">
    <property type="entry name" value="AAA"/>
    <property type="match status" value="1"/>
</dbReference>
<keyword evidence="8 9" id="KW-0472">Membrane</keyword>
<dbReference type="PANTHER" id="PTHR43394">
    <property type="entry name" value="ATP-DEPENDENT PERMEASE MDL1, MITOCHONDRIAL"/>
    <property type="match status" value="1"/>
</dbReference>
<keyword evidence="3" id="KW-1003">Cell membrane</keyword>
<evidence type="ECO:0000256" key="4">
    <source>
        <dbReference type="ARBA" id="ARBA00022692"/>
    </source>
</evidence>
<comment type="subcellular location">
    <subcellularLocation>
        <location evidence="1">Cell membrane</location>
        <topology evidence="1">Multi-pass membrane protein</topology>
    </subcellularLocation>
</comment>
<dbReference type="InterPro" id="IPR036640">
    <property type="entry name" value="ABC1_TM_sf"/>
</dbReference>
<dbReference type="Pfam" id="PF00664">
    <property type="entry name" value="ABC_membrane"/>
    <property type="match status" value="1"/>
</dbReference>
<dbReference type="InterPro" id="IPR011527">
    <property type="entry name" value="ABC1_TM_dom"/>
</dbReference>